<feature type="region of interest" description="Disordered" evidence="1">
    <location>
        <begin position="1"/>
        <end position="65"/>
    </location>
</feature>
<reference evidence="2" key="1">
    <citation type="journal article" date="2020" name="Stud. Mycol.">
        <title>101 Dothideomycetes genomes: a test case for predicting lifestyles and emergence of pathogens.</title>
        <authorList>
            <person name="Haridas S."/>
            <person name="Albert R."/>
            <person name="Binder M."/>
            <person name="Bloem J."/>
            <person name="Labutti K."/>
            <person name="Salamov A."/>
            <person name="Andreopoulos B."/>
            <person name="Baker S."/>
            <person name="Barry K."/>
            <person name="Bills G."/>
            <person name="Bluhm B."/>
            <person name="Cannon C."/>
            <person name="Castanera R."/>
            <person name="Culley D."/>
            <person name="Daum C."/>
            <person name="Ezra D."/>
            <person name="Gonzalez J."/>
            <person name="Henrissat B."/>
            <person name="Kuo A."/>
            <person name="Liang C."/>
            <person name="Lipzen A."/>
            <person name="Lutzoni F."/>
            <person name="Magnuson J."/>
            <person name="Mondo S."/>
            <person name="Nolan M."/>
            <person name="Ohm R."/>
            <person name="Pangilinan J."/>
            <person name="Park H.-J."/>
            <person name="Ramirez L."/>
            <person name="Alfaro M."/>
            <person name="Sun H."/>
            <person name="Tritt A."/>
            <person name="Yoshinaga Y."/>
            <person name="Zwiers L.-H."/>
            <person name="Turgeon B."/>
            <person name="Goodwin S."/>
            <person name="Spatafora J."/>
            <person name="Crous P."/>
            <person name="Grigoriev I."/>
        </authorList>
    </citation>
    <scope>NUCLEOTIDE SEQUENCE</scope>
    <source>
        <strain evidence="2">CBS 110217</strain>
    </source>
</reference>
<evidence type="ECO:0000313" key="3">
    <source>
        <dbReference type="Proteomes" id="UP000799777"/>
    </source>
</evidence>
<dbReference type="Proteomes" id="UP000799777">
    <property type="component" value="Unassembled WGS sequence"/>
</dbReference>
<feature type="compositionally biased region" description="Basic and acidic residues" evidence="1">
    <location>
        <begin position="26"/>
        <end position="37"/>
    </location>
</feature>
<comment type="caution">
    <text evidence="2">The sequence shown here is derived from an EMBL/GenBank/DDBJ whole genome shotgun (WGS) entry which is preliminary data.</text>
</comment>
<dbReference type="OrthoDB" id="3747906at2759"/>
<proteinExistence type="predicted"/>
<feature type="compositionally biased region" description="Polar residues" evidence="1">
    <location>
        <begin position="7"/>
        <end position="22"/>
    </location>
</feature>
<evidence type="ECO:0000256" key="1">
    <source>
        <dbReference type="SAM" id="MobiDB-lite"/>
    </source>
</evidence>
<feature type="compositionally biased region" description="Acidic residues" evidence="1">
    <location>
        <begin position="38"/>
        <end position="65"/>
    </location>
</feature>
<evidence type="ECO:0000313" key="2">
    <source>
        <dbReference type="EMBL" id="KAF2031784.1"/>
    </source>
</evidence>
<sequence length="167" mass="19263">MAPLRVTKQSSHTSTTESATRQGSKKAREQQRPKNQEMEDSIDDEDVDMEDADGEDDEAQNDPMEDFVSDMVDAARKRHKVRKQKLVESFDNTAKTVQDSINTVFEEHEEKASSAHEAQLQRLRELLIHKAKLEKDMEAKLMQLRESYDSHSRDVENVLNHKIKALK</sequence>
<organism evidence="2 3">
    <name type="scientific">Setomelanomma holmii</name>
    <dbReference type="NCBI Taxonomy" id="210430"/>
    <lineage>
        <taxon>Eukaryota</taxon>
        <taxon>Fungi</taxon>
        <taxon>Dikarya</taxon>
        <taxon>Ascomycota</taxon>
        <taxon>Pezizomycotina</taxon>
        <taxon>Dothideomycetes</taxon>
        <taxon>Pleosporomycetidae</taxon>
        <taxon>Pleosporales</taxon>
        <taxon>Pleosporineae</taxon>
        <taxon>Phaeosphaeriaceae</taxon>
        <taxon>Setomelanomma</taxon>
    </lineage>
</organism>
<keyword evidence="3" id="KW-1185">Reference proteome</keyword>
<dbReference type="AlphaFoldDB" id="A0A9P4LQG3"/>
<name>A0A9P4LQG3_9PLEO</name>
<gene>
    <name evidence="2" type="ORF">EK21DRAFT_110676</name>
</gene>
<dbReference type="EMBL" id="ML978178">
    <property type="protein sequence ID" value="KAF2031784.1"/>
    <property type="molecule type" value="Genomic_DNA"/>
</dbReference>
<accession>A0A9P4LQG3</accession>
<protein>
    <submittedName>
        <fullName evidence="2">Uncharacterized protein</fullName>
    </submittedName>
</protein>